<reference evidence="1" key="1">
    <citation type="journal article" date="2021" name="New Phytol.">
        <title>Evolutionary innovations through gain and loss of genes in the ectomycorrhizal Boletales.</title>
        <authorList>
            <person name="Wu G."/>
            <person name="Miyauchi S."/>
            <person name="Morin E."/>
            <person name="Kuo A."/>
            <person name="Drula E."/>
            <person name="Varga T."/>
            <person name="Kohler A."/>
            <person name="Feng B."/>
            <person name="Cao Y."/>
            <person name="Lipzen A."/>
            <person name="Daum C."/>
            <person name="Hundley H."/>
            <person name="Pangilinan J."/>
            <person name="Johnson J."/>
            <person name="Barry K."/>
            <person name="LaButti K."/>
            <person name="Ng V."/>
            <person name="Ahrendt S."/>
            <person name="Min B."/>
            <person name="Choi I.G."/>
            <person name="Park H."/>
            <person name="Plett J.M."/>
            <person name="Magnuson J."/>
            <person name="Spatafora J.W."/>
            <person name="Nagy L.G."/>
            <person name="Henrissat B."/>
            <person name="Grigoriev I.V."/>
            <person name="Yang Z.L."/>
            <person name="Xu J."/>
            <person name="Martin F.M."/>
        </authorList>
    </citation>
    <scope>NUCLEOTIDE SEQUENCE</scope>
    <source>
        <strain evidence="1">KUC20120723A-06</strain>
    </source>
</reference>
<protein>
    <submittedName>
        <fullName evidence="1">Uncharacterized protein</fullName>
    </submittedName>
</protein>
<proteinExistence type="predicted"/>
<keyword evidence="2" id="KW-1185">Reference proteome</keyword>
<organism evidence="1 2">
    <name type="scientific">Leucogyrophana mollusca</name>
    <dbReference type="NCBI Taxonomy" id="85980"/>
    <lineage>
        <taxon>Eukaryota</taxon>
        <taxon>Fungi</taxon>
        <taxon>Dikarya</taxon>
        <taxon>Basidiomycota</taxon>
        <taxon>Agaricomycotina</taxon>
        <taxon>Agaricomycetes</taxon>
        <taxon>Agaricomycetidae</taxon>
        <taxon>Boletales</taxon>
        <taxon>Boletales incertae sedis</taxon>
        <taxon>Leucogyrophana</taxon>
    </lineage>
</organism>
<evidence type="ECO:0000313" key="2">
    <source>
        <dbReference type="Proteomes" id="UP000790709"/>
    </source>
</evidence>
<sequence length="320" mass="35252">MSDTSWSFAQKFCSGFQANCSELANRLEDIRSPQGFSSNALRGVAIDLANLTKSLSDATGSLPSYDQRQCELQLKALEKTLDDLRTSFSSKPKFAFKRKTAKPTSTTHCTGPENVKAQATTQNPALTITSRSLAYLTLADLSRPTSAEDQFEVSVSNIDRCIINLISSSGNRDHISALHVQGVSNSILLLPIIYGSIIFHELSNCVVVTGCHQFRMHGSTDVDVYLSIPSNPIIEHCARLRFTSYPKGIISVNDTEPSKHLSVQDFSHIRPTTPSPNWRVLSEEDSVSIWPVSKIDDQAHVQEELERLLPAREGGTERAS</sequence>
<gene>
    <name evidence="1" type="ORF">BV22DRAFT_1059103</name>
</gene>
<dbReference type="EMBL" id="MU266354">
    <property type="protein sequence ID" value="KAH7928328.1"/>
    <property type="molecule type" value="Genomic_DNA"/>
</dbReference>
<accession>A0ACB8BUN1</accession>
<dbReference type="Proteomes" id="UP000790709">
    <property type="component" value="Unassembled WGS sequence"/>
</dbReference>
<name>A0ACB8BUN1_9AGAM</name>
<evidence type="ECO:0000313" key="1">
    <source>
        <dbReference type="EMBL" id="KAH7928328.1"/>
    </source>
</evidence>
<comment type="caution">
    <text evidence="1">The sequence shown here is derived from an EMBL/GenBank/DDBJ whole genome shotgun (WGS) entry which is preliminary data.</text>
</comment>